<protein>
    <recommendedName>
        <fullName evidence="2">Rubredoxin-like domain-containing protein</fullName>
    </recommendedName>
</protein>
<dbReference type="AlphaFoldDB" id="X1HII1"/>
<proteinExistence type="predicted"/>
<comment type="caution">
    <text evidence="1">The sequence shown here is derived from an EMBL/GenBank/DDBJ whole genome shotgun (WGS) entry which is preliminary data.</text>
</comment>
<gene>
    <name evidence="1" type="ORF">S03H2_34169</name>
</gene>
<reference evidence="1" key="1">
    <citation type="journal article" date="2014" name="Front. Microbiol.">
        <title>High frequency of phylogenetically diverse reductive dehalogenase-homologous genes in deep subseafloor sedimentary metagenomes.</title>
        <authorList>
            <person name="Kawai M."/>
            <person name="Futagami T."/>
            <person name="Toyoda A."/>
            <person name="Takaki Y."/>
            <person name="Nishi S."/>
            <person name="Hori S."/>
            <person name="Arai W."/>
            <person name="Tsubouchi T."/>
            <person name="Morono Y."/>
            <person name="Uchiyama I."/>
            <person name="Ito T."/>
            <person name="Fujiyama A."/>
            <person name="Inagaki F."/>
            <person name="Takami H."/>
        </authorList>
    </citation>
    <scope>NUCLEOTIDE SEQUENCE</scope>
    <source>
        <strain evidence="1">Expedition CK06-06</strain>
    </source>
</reference>
<dbReference type="EMBL" id="BARU01020834">
    <property type="protein sequence ID" value="GAH53629.1"/>
    <property type="molecule type" value="Genomic_DNA"/>
</dbReference>
<evidence type="ECO:0000313" key="1">
    <source>
        <dbReference type="EMBL" id="GAH53629.1"/>
    </source>
</evidence>
<organism evidence="1">
    <name type="scientific">marine sediment metagenome</name>
    <dbReference type="NCBI Taxonomy" id="412755"/>
    <lineage>
        <taxon>unclassified sequences</taxon>
        <taxon>metagenomes</taxon>
        <taxon>ecological metagenomes</taxon>
    </lineage>
</organism>
<name>X1HII1_9ZZZZ</name>
<evidence type="ECO:0008006" key="2">
    <source>
        <dbReference type="Google" id="ProtNLM"/>
    </source>
</evidence>
<sequence length="50" mass="5857">MEIERFLCYVCNKYIELDLEKDKYECPLCRDSSSLIPENVVKAIKDSRVG</sequence>
<accession>X1HII1</accession>